<accession>A0ABQ5W0Z5</accession>
<dbReference type="InterPro" id="IPR050834">
    <property type="entry name" value="Glycosyltransf_2"/>
</dbReference>
<dbReference type="PANTHER" id="PTHR43685">
    <property type="entry name" value="GLYCOSYLTRANSFERASE"/>
    <property type="match status" value="1"/>
</dbReference>
<dbReference type="InterPro" id="IPR029063">
    <property type="entry name" value="SAM-dependent_MTases_sf"/>
</dbReference>
<evidence type="ECO:0000313" key="4">
    <source>
        <dbReference type="Proteomes" id="UP001156691"/>
    </source>
</evidence>
<evidence type="ECO:0008006" key="5">
    <source>
        <dbReference type="Google" id="ProtNLM"/>
    </source>
</evidence>
<name>A0ABQ5W0Z5_9HYPH</name>
<reference evidence="4" key="1">
    <citation type="journal article" date="2019" name="Int. J. Syst. Evol. Microbiol.">
        <title>The Global Catalogue of Microorganisms (GCM) 10K type strain sequencing project: providing services to taxonomists for standard genome sequencing and annotation.</title>
        <authorList>
            <consortium name="The Broad Institute Genomics Platform"/>
            <consortium name="The Broad Institute Genome Sequencing Center for Infectious Disease"/>
            <person name="Wu L."/>
            <person name="Ma J."/>
        </authorList>
    </citation>
    <scope>NUCLEOTIDE SEQUENCE [LARGE SCALE GENOMIC DNA]</scope>
    <source>
        <strain evidence="4">NBRC 112416</strain>
    </source>
</reference>
<dbReference type="Pfam" id="PF08241">
    <property type="entry name" value="Methyltransf_11"/>
    <property type="match status" value="1"/>
</dbReference>
<dbReference type="EMBL" id="BSNS01000004">
    <property type="protein sequence ID" value="GLQ53668.1"/>
    <property type="molecule type" value="Genomic_DNA"/>
</dbReference>
<dbReference type="Gene3D" id="3.40.50.150">
    <property type="entry name" value="Vaccinia Virus protein VP39"/>
    <property type="match status" value="1"/>
</dbReference>
<proteinExistence type="predicted"/>
<dbReference type="PANTHER" id="PTHR43685:SF2">
    <property type="entry name" value="GLYCOSYLTRANSFERASE 2-LIKE DOMAIN-CONTAINING PROTEIN"/>
    <property type="match status" value="1"/>
</dbReference>
<dbReference type="Proteomes" id="UP001156691">
    <property type="component" value="Unassembled WGS sequence"/>
</dbReference>
<dbReference type="InterPro" id="IPR029044">
    <property type="entry name" value="Nucleotide-diphossugar_trans"/>
</dbReference>
<organism evidence="3 4">
    <name type="scientific">Devosia nitrariae</name>
    <dbReference type="NCBI Taxonomy" id="2071872"/>
    <lineage>
        <taxon>Bacteria</taxon>
        <taxon>Pseudomonadati</taxon>
        <taxon>Pseudomonadota</taxon>
        <taxon>Alphaproteobacteria</taxon>
        <taxon>Hyphomicrobiales</taxon>
        <taxon>Devosiaceae</taxon>
        <taxon>Devosia</taxon>
    </lineage>
</organism>
<gene>
    <name evidence="3" type="ORF">GCM10010862_09270</name>
</gene>
<evidence type="ECO:0000259" key="2">
    <source>
        <dbReference type="Pfam" id="PF08241"/>
    </source>
</evidence>
<comment type="caution">
    <text evidence="3">The sequence shown here is derived from an EMBL/GenBank/DDBJ whole genome shotgun (WGS) entry which is preliminary data.</text>
</comment>
<dbReference type="SUPFAM" id="SSF53448">
    <property type="entry name" value="Nucleotide-diphospho-sugar transferases"/>
    <property type="match status" value="1"/>
</dbReference>
<dbReference type="SUPFAM" id="SSF53335">
    <property type="entry name" value="S-adenosyl-L-methionine-dependent methyltransferases"/>
    <property type="match status" value="1"/>
</dbReference>
<sequence length="554" mass="61148">MPSTTVATEVSAAMQPSAEQVREVRTSVAVVVNTYNQAHYLGDAIQSVLDQSRPADEILVIDDGSSDDPEHVLQAYPDIRYIRQQNQGLAASRNTGLAATTAEMIVFLDADDRLLPAALATGLACHQQTPGCGFAYGSYRNIANNGQFLSPALYIEAGEHPYLDLLGGNTIGMHAAVMYRREALIRHGGFDARLRRCEDYDLYLKIARNEKIASHSDTIAEYRRHDANMSHDHRGMLAAVLLVLDRQKPHIRPASGEREALIQGRRRWKRYFARQAFVLGLETGTSGPLRYPKAAAAALRLAPIEVAVSMLSSARNFARKRLPSSAIQFLRRLRGVVPFGRFNFGDFGRTQPVSGQFGFDRGTPIDRHYIETFLTRQRADIRGRTLEIGDDSYTRQFGGSGVLQSDVLHVNADNPHATIVGDLSVPDTLPQAAFDCLVLTQTLHLIYDMRAAVAEMHRALKPGGVVLLTVPGISQIDRGEWGSTWYWAITPVAAMRLFGEVFGPENIQVESHGNVYAATTFLQGLALEEVDRGKLNIDDPAYPVIVTVRAQKQE</sequence>
<dbReference type="Gene3D" id="3.90.550.10">
    <property type="entry name" value="Spore Coat Polysaccharide Biosynthesis Protein SpsA, Chain A"/>
    <property type="match status" value="1"/>
</dbReference>
<dbReference type="RefSeq" id="WP_284339113.1">
    <property type="nucleotide sequence ID" value="NZ_BSNS01000004.1"/>
</dbReference>
<evidence type="ECO:0000313" key="3">
    <source>
        <dbReference type="EMBL" id="GLQ53668.1"/>
    </source>
</evidence>
<feature type="domain" description="Glycosyltransferase 2-like" evidence="1">
    <location>
        <begin position="30"/>
        <end position="186"/>
    </location>
</feature>
<dbReference type="Pfam" id="PF00535">
    <property type="entry name" value="Glycos_transf_2"/>
    <property type="match status" value="1"/>
</dbReference>
<dbReference type="InterPro" id="IPR013216">
    <property type="entry name" value="Methyltransf_11"/>
</dbReference>
<evidence type="ECO:0000259" key="1">
    <source>
        <dbReference type="Pfam" id="PF00535"/>
    </source>
</evidence>
<keyword evidence="4" id="KW-1185">Reference proteome</keyword>
<dbReference type="InterPro" id="IPR001173">
    <property type="entry name" value="Glyco_trans_2-like"/>
</dbReference>
<feature type="domain" description="Methyltransferase type 11" evidence="2">
    <location>
        <begin position="418"/>
        <end position="467"/>
    </location>
</feature>
<protein>
    <recommendedName>
        <fullName evidence="5">Glycosyltransferase</fullName>
    </recommendedName>
</protein>
<dbReference type="CDD" id="cd02440">
    <property type="entry name" value="AdoMet_MTases"/>
    <property type="match status" value="1"/>
</dbReference>